<dbReference type="InterPro" id="IPR000956">
    <property type="entry name" value="Stathmin_fam"/>
</dbReference>
<dbReference type="GO" id="GO:0007019">
    <property type="term" value="P:microtubule depolymerization"/>
    <property type="evidence" value="ECO:0007669"/>
    <property type="project" value="TreeGrafter"/>
</dbReference>
<dbReference type="GO" id="GO:0031110">
    <property type="term" value="P:regulation of microtubule polymerization or depolymerization"/>
    <property type="evidence" value="ECO:0007669"/>
    <property type="project" value="InterPro"/>
</dbReference>
<dbReference type="Pfam" id="PF00836">
    <property type="entry name" value="Stathmin"/>
    <property type="match status" value="1"/>
</dbReference>
<protein>
    <recommendedName>
        <fullName evidence="4">Stathmin-3</fullName>
    </recommendedName>
</protein>
<dbReference type="GO" id="GO:0031175">
    <property type="term" value="P:neuron projection development"/>
    <property type="evidence" value="ECO:0007669"/>
    <property type="project" value="TreeGrafter"/>
</dbReference>
<feature type="coiled-coil region" evidence="1">
    <location>
        <begin position="218"/>
        <end position="245"/>
    </location>
</feature>
<dbReference type="PANTHER" id="PTHR10104">
    <property type="entry name" value="STATHMIN"/>
    <property type="match status" value="1"/>
</dbReference>
<dbReference type="PRINTS" id="PR00345">
    <property type="entry name" value="STATHMIN"/>
</dbReference>
<proteinExistence type="predicted"/>
<evidence type="ECO:0000313" key="2">
    <source>
        <dbReference type="EMBL" id="KAJ8288147.1"/>
    </source>
</evidence>
<dbReference type="SUPFAM" id="SSF101494">
    <property type="entry name" value="Stathmin"/>
    <property type="match status" value="1"/>
</dbReference>
<dbReference type="GO" id="GO:0005737">
    <property type="term" value="C:cytoplasm"/>
    <property type="evidence" value="ECO:0007669"/>
    <property type="project" value="TreeGrafter"/>
</dbReference>
<sequence length="316" mass="34887">MGATLWTRRLSAEASFPDPGKGPLTVPVFDYSYVCSLYSRLGGDVCISAPLCASSAPSLMHEAGNITPSAAETMRRLPGSLRQSPGSVPAPECTTGWNMIPGTKAANLLVRENDCNSPGAQLKDLPSFRSVTAPTTAMAKTAVAYKEKMKELSVLSLFCSCFHPETPNKLVCEFEDMEVKPINKRASGQAFEVILKSPSPVSDTAHSITSPPKKDVSLGDIQKKLEAAEDRRRSQEALLRKSLAEKREHERDVLLRAVEENNNFSKMAEEKLTLKMEHIEENRQAFLAAMMERLQEKEKHAAVVRRNKELREELTA</sequence>
<keyword evidence="1" id="KW-0175">Coiled coil</keyword>
<keyword evidence="3" id="KW-1185">Reference proteome</keyword>
<evidence type="ECO:0000313" key="3">
    <source>
        <dbReference type="Proteomes" id="UP001152803"/>
    </source>
</evidence>
<dbReference type="OrthoDB" id="5986631at2759"/>
<evidence type="ECO:0008006" key="4">
    <source>
        <dbReference type="Google" id="ProtNLM"/>
    </source>
</evidence>
<dbReference type="AlphaFoldDB" id="A0A9Q1I700"/>
<dbReference type="Proteomes" id="UP001152803">
    <property type="component" value="Unassembled WGS sequence"/>
</dbReference>
<dbReference type="PANTHER" id="PTHR10104:SF18">
    <property type="entry name" value="STATHMIN-2"/>
    <property type="match status" value="1"/>
</dbReference>
<accession>A0A9Q1I700</accession>
<comment type="caution">
    <text evidence="2">The sequence shown here is derived from an EMBL/GenBank/DDBJ whole genome shotgun (WGS) entry which is preliminary data.</text>
</comment>
<dbReference type="GO" id="GO:0030426">
    <property type="term" value="C:growth cone"/>
    <property type="evidence" value="ECO:0007669"/>
    <property type="project" value="TreeGrafter"/>
</dbReference>
<dbReference type="EMBL" id="JAFJMO010000001">
    <property type="protein sequence ID" value="KAJ8288147.1"/>
    <property type="molecule type" value="Genomic_DNA"/>
</dbReference>
<gene>
    <name evidence="2" type="ORF">COCON_G00008060</name>
</gene>
<reference evidence="2" key="1">
    <citation type="journal article" date="2023" name="Science">
        <title>Genome structures resolve the early diversification of teleost fishes.</title>
        <authorList>
            <person name="Parey E."/>
            <person name="Louis A."/>
            <person name="Montfort J."/>
            <person name="Bouchez O."/>
            <person name="Roques C."/>
            <person name="Iampietro C."/>
            <person name="Lluch J."/>
            <person name="Castinel A."/>
            <person name="Donnadieu C."/>
            <person name="Desvignes T."/>
            <person name="Floi Bucao C."/>
            <person name="Jouanno E."/>
            <person name="Wen M."/>
            <person name="Mejri S."/>
            <person name="Dirks R."/>
            <person name="Jansen H."/>
            <person name="Henkel C."/>
            <person name="Chen W.J."/>
            <person name="Zahm M."/>
            <person name="Cabau C."/>
            <person name="Klopp C."/>
            <person name="Thompson A.W."/>
            <person name="Robinson-Rechavi M."/>
            <person name="Braasch I."/>
            <person name="Lecointre G."/>
            <person name="Bobe J."/>
            <person name="Postlethwait J.H."/>
            <person name="Berthelot C."/>
            <person name="Roest Crollius H."/>
            <person name="Guiguen Y."/>
        </authorList>
    </citation>
    <scope>NUCLEOTIDE SEQUENCE</scope>
    <source>
        <strain evidence="2">Concon-B</strain>
    </source>
</reference>
<name>A0A9Q1I700_CONCO</name>
<dbReference type="InterPro" id="IPR036002">
    <property type="entry name" value="Stathmin_sf"/>
</dbReference>
<dbReference type="PROSITE" id="PS51663">
    <property type="entry name" value="STATHMIN_3"/>
    <property type="match status" value="1"/>
</dbReference>
<organism evidence="2 3">
    <name type="scientific">Conger conger</name>
    <name type="common">Conger eel</name>
    <name type="synonym">Muraena conger</name>
    <dbReference type="NCBI Taxonomy" id="82655"/>
    <lineage>
        <taxon>Eukaryota</taxon>
        <taxon>Metazoa</taxon>
        <taxon>Chordata</taxon>
        <taxon>Craniata</taxon>
        <taxon>Vertebrata</taxon>
        <taxon>Euteleostomi</taxon>
        <taxon>Actinopterygii</taxon>
        <taxon>Neopterygii</taxon>
        <taxon>Teleostei</taxon>
        <taxon>Anguilliformes</taxon>
        <taxon>Congridae</taxon>
        <taxon>Conger</taxon>
    </lineage>
</organism>
<dbReference type="Gene3D" id="6.10.280.30">
    <property type="match status" value="1"/>
</dbReference>
<dbReference type="GO" id="GO:0015631">
    <property type="term" value="F:tubulin binding"/>
    <property type="evidence" value="ECO:0007669"/>
    <property type="project" value="TreeGrafter"/>
</dbReference>
<evidence type="ECO:0000256" key="1">
    <source>
        <dbReference type="SAM" id="Coils"/>
    </source>
</evidence>